<dbReference type="GeneID" id="17301700"/>
<dbReference type="Proteomes" id="UP000011087">
    <property type="component" value="Unassembled WGS sequence"/>
</dbReference>
<reference evidence="1 3" key="1">
    <citation type="journal article" date="2012" name="Nature">
        <title>Algal genomes reveal evolutionary mosaicism and the fate of nucleomorphs.</title>
        <authorList>
            <consortium name="DOE Joint Genome Institute"/>
            <person name="Curtis B.A."/>
            <person name="Tanifuji G."/>
            <person name="Burki F."/>
            <person name="Gruber A."/>
            <person name="Irimia M."/>
            <person name="Maruyama S."/>
            <person name="Arias M.C."/>
            <person name="Ball S.G."/>
            <person name="Gile G.H."/>
            <person name="Hirakawa Y."/>
            <person name="Hopkins J.F."/>
            <person name="Kuo A."/>
            <person name="Rensing S.A."/>
            <person name="Schmutz J."/>
            <person name="Symeonidi A."/>
            <person name="Elias M."/>
            <person name="Eveleigh R.J."/>
            <person name="Herman E.K."/>
            <person name="Klute M.J."/>
            <person name="Nakayama T."/>
            <person name="Obornik M."/>
            <person name="Reyes-Prieto A."/>
            <person name="Armbrust E.V."/>
            <person name="Aves S.J."/>
            <person name="Beiko R.G."/>
            <person name="Coutinho P."/>
            <person name="Dacks J.B."/>
            <person name="Durnford D.G."/>
            <person name="Fast N.M."/>
            <person name="Green B.R."/>
            <person name="Grisdale C.J."/>
            <person name="Hempel F."/>
            <person name="Henrissat B."/>
            <person name="Hoppner M.P."/>
            <person name="Ishida K."/>
            <person name="Kim E."/>
            <person name="Koreny L."/>
            <person name="Kroth P.G."/>
            <person name="Liu Y."/>
            <person name="Malik S.B."/>
            <person name="Maier U.G."/>
            <person name="McRose D."/>
            <person name="Mock T."/>
            <person name="Neilson J.A."/>
            <person name="Onodera N.T."/>
            <person name="Poole A.M."/>
            <person name="Pritham E.J."/>
            <person name="Richards T.A."/>
            <person name="Rocap G."/>
            <person name="Roy S.W."/>
            <person name="Sarai C."/>
            <person name="Schaack S."/>
            <person name="Shirato S."/>
            <person name="Slamovits C.H."/>
            <person name="Spencer D.F."/>
            <person name="Suzuki S."/>
            <person name="Worden A.Z."/>
            <person name="Zauner S."/>
            <person name="Barry K."/>
            <person name="Bell C."/>
            <person name="Bharti A.K."/>
            <person name="Crow J.A."/>
            <person name="Grimwood J."/>
            <person name="Kramer R."/>
            <person name="Lindquist E."/>
            <person name="Lucas S."/>
            <person name="Salamov A."/>
            <person name="McFadden G.I."/>
            <person name="Lane C.E."/>
            <person name="Keeling P.J."/>
            <person name="Gray M.W."/>
            <person name="Grigoriev I.V."/>
            <person name="Archibald J.M."/>
        </authorList>
    </citation>
    <scope>NUCLEOTIDE SEQUENCE</scope>
    <source>
        <strain evidence="1 3">CCMP2712</strain>
    </source>
</reference>
<protein>
    <submittedName>
        <fullName evidence="1 2">Uncharacterized protein</fullName>
    </submittedName>
</protein>
<organism evidence="1">
    <name type="scientific">Guillardia theta (strain CCMP2712)</name>
    <name type="common">Cryptophyte</name>
    <dbReference type="NCBI Taxonomy" id="905079"/>
    <lineage>
        <taxon>Eukaryota</taxon>
        <taxon>Cryptophyceae</taxon>
        <taxon>Pyrenomonadales</taxon>
        <taxon>Geminigeraceae</taxon>
        <taxon>Guillardia</taxon>
    </lineage>
</organism>
<dbReference type="RefSeq" id="XP_005832079.1">
    <property type="nucleotide sequence ID" value="XM_005832022.1"/>
</dbReference>
<dbReference type="PaxDb" id="55529-EKX45099"/>
<dbReference type="EnsemblProtists" id="EKX45099">
    <property type="protein sequence ID" value="EKX45099"/>
    <property type="gene ID" value="GUITHDRAFT_152844"/>
</dbReference>
<dbReference type="EMBL" id="JH993001">
    <property type="protein sequence ID" value="EKX45099.1"/>
    <property type="molecule type" value="Genomic_DNA"/>
</dbReference>
<name>L1JAG8_GUITC</name>
<evidence type="ECO:0000313" key="2">
    <source>
        <dbReference type="EnsemblProtists" id="EKX45099"/>
    </source>
</evidence>
<dbReference type="AlphaFoldDB" id="L1JAG8"/>
<dbReference type="HOGENOM" id="CLU_2890532_0_0_1"/>
<feature type="non-terminal residue" evidence="1">
    <location>
        <position position="1"/>
    </location>
</feature>
<evidence type="ECO:0000313" key="3">
    <source>
        <dbReference type="Proteomes" id="UP000011087"/>
    </source>
</evidence>
<reference evidence="2" key="3">
    <citation type="submission" date="2016-03" db="UniProtKB">
        <authorList>
            <consortium name="EnsemblProtists"/>
        </authorList>
    </citation>
    <scope>IDENTIFICATION</scope>
</reference>
<gene>
    <name evidence="1" type="ORF">GUITHDRAFT_152844</name>
</gene>
<sequence>MLFVAVPIALGGGPDMFNCAECIENQVGHHNGYSCPPGKSMNGIPYCQDTLTWDKKAPVVAFL</sequence>
<proteinExistence type="predicted"/>
<accession>L1JAG8</accession>
<keyword evidence="3" id="KW-1185">Reference proteome</keyword>
<evidence type="ECO:0000313" key="1">
    <source>
        <dbReference type="EMBL" id="EKX45099.1"/>
    </source>
</evidence>
<reference evidence="3" key="2">
    <citation type="submission" date="2012-11" db="EMBL/GenBank/DDBJ databases">
        <authorList>
            <person name="Kuo A."/>
            <person name="Curtis B.A."/>
            <person name="Tanifuji G."/>
            <person name="Burki F."/>
            <person name="Gruber A."/>
            <person name="Irimia M."/>
            <person name="Maruyama S."/>
            <person name="Arias M.C."/>
            <person name="Ball S.G."/>
            <person name="Gile G.H."/>
            <person name="Hirakawa Y."/>
            <person name="Hopkins J.F."/>
            <person name="Rensing S.A."/>
            <person name="Schmutz J."/>
            <person name="Symeonidi A."/>
            <person name="Elias M."/>
            <person name="Eveleigh R.J."/>
            <person name="Herman E.K."/>
            <person name="Klute M.J."/>
            <person name="Nakayama T."/>
            <person name="Obornik M."/>
            <person name="Reyes-Prieto A."/>
            <person name="Armbrust E.V."/>
            <person name="Aves S.J."/>
            <person name="Beiko R.G."/>
            <person name="Coutinho P."/>
            <person name="Dacks J.B."/>
            <person name="Durnford D.G."/>
            <person name="Fast N.M."/>
            <person name="Green B.R."/>
            <person name="Grisdale C."/>
            <person name="Hempe F."/>
            <person name="Henrissat B."/>
            <person name="Hoppner M.P."/>
            <person name="Ishida K.-I."/>
            <person name="Kim E."/>
            <person name="Koreny L."/>
            <person name="Kroth P.G."/>
            <person name="Liu Y."/>
            <person name="Malik S.-B."/>
            <person name="Maier U.G."/>
            <person name="McRose D."/>
            <person name="Mock T."/>
            <person name="Neilson J.A."/>
            <person name="Onodera N.T."/>
            <person name="Poole A.M."/>
            <person name="Pritham E.J."/>
            <person name="Richards T.A."/>
            <person name="Rocap G."/>
            <person name="Roy S.W."/>
            <person name="Sarai C."/>
            <person name="Schaack S."/>
            <person name="Shirato S."/>
            <person name="Slamovits C.H."/>
            <person name="Spencer D.F."/>
            <person name="Suzuki S."/>
            <person name="Worden A.Z."/>
            <person name="Zauner S."/>
            <person name="Barry K."/>
            <person name="Bell C."/>
            <person name="Bharti A.K."/>
            <person name="Crow J.A."/>
            <person name="Grimwood J."/>
            <person name="Kramer R."/>
            <person name="Lindquist E."/>
            <person name="Lucas S."/>
            <person name="Salamov A."/>
            <person name="McFadden G.I."/>
            <person name="Lane C.E."/>
            <person name="Keeling P.J."/>
            <person name="Gray M.W."/>
            <person name="Grigoriev I.V."/>
            <person name="Archibald J.M."/>
        </authorList>
    </citation>
    <scope>NUCLEOTIDE SEQUENCE</scope>
    <source>
        <strain evidence="3">CCMP2712</strain>
    </source>
</reference>
<dbReference type="KEGG" id="gtt:GUITHDRAFT_152844"/>